<dbReference type="AlphaFoldDB" id="A0AAE3P2Y3"/>
<dbReference type="GO" id="GO:0042597">
    <property type="term" value="C:periplasmic space"/>
    <property type="evidence" value="ECO:0007669"/>
    <property type="project" value="InterPro"/>
</dbReference>
<dbReference type="NCBIfam" id="TIGR01409">
    <property type="entry name" value="TAT_signal_seq"/>
    <property type="match status" value="1"/>
</dbReference>
<comment type="subunit">
    <text evidence="2">Heterodimer of a large and a small subunit.</text>
</comment>
<dbReference type="GO" id="GO:0051536">
    <property type="term" value="F:iron-sulfur cluster binding"/>
    <property type="evidence" value="ECO:0007669"/>
    <property type="project" value="UniProtKB-KW"/>
</dbReference>
<gene>
    <name evidence="5" type="ORF">OD816_000160</name>
</gene>
<evidence type="ECO:0000256" key="2">
    <source>
        <dbReference type="ARBA" id="ARBA00011771"/>
    </source>
</evidence>
<keyword evidence="3" id="KW-0408">Iron</keyword>
<dbReference type="GO" id="GO:0005506">
    <property type="term" value="F:iron ion binding"/>
    <property type="evidence" value="ECO:0007669"/>
    <property type="project" value="InterPro"/>
</dbReference>
<dbReference type="GO" id="GO:0008901">
    <property type="term" value="F:ferredoxin hydrogenase activity"/>
    <property type="evidence" value="ECO:0007669"/>
    <property type="project" value="InterPro"/>
</dbReference>
<dbReference type="PROSITE" id="PS51318">
    <property type="entry name" value="TAT"/>
    <property type="match status" value="1"/>
</dbReference>
<dbReference type="SUPFAM" id="SSF48674">
    <property type="entry name" value="Fe-only hydrogenase smaller subunit"/>
    <property type="match status" value="1"/>
</dbReference>
<evidence type="ECO:0000256" key="3">
    <source>
        <dbReference type="ARBA" id="ARBA00023014"/>
    </source>
</evidence>
<dbReference type="Gene3D" id="4.10.260.20">
    <property type="entry name" value="Iron hydrogenase, small subunit"/>
    <property type="match status" value="1"/>
</dbReference>
<comment type="subcellular location">
    <subcellularLocation>
        <location evidence="1">Cell envelope</location>
    </subcellularLocation>
</comment>
<name>A0AAE3P2Y3_9BACT</name>
<feature type="domain" description="Iron hydrogenase small subunit" evidence="4">
    <location>
        <begin position="55"/>
        <end position="118"/>
    </location>
</feature>
<organism evidence="5 6">
    <name type="scientific">Candidatus Thermodesulfobacterium syntrophicum</name>
    <dbReference type="NCBI Taxonomy" id="3060442"/>
    <lineage>
        <taxon>Bacteria</taxon>
        <taxon>Pseudomonadati</taxon>
        <taxon>Thermodesulfobacteriota</taxon>
        <taxon>Thermodesulfobacteria</taxon>
        <taxon>Thermodesulfobacteriales</taxon>
        <taxon>Thermodesulfobacteriaceae</taxon>
        <taxon>Thermodesulfobacterium</taxon>
    </lineage>
</organism>
<dbReference type="InterPro" id="IPR008953">
    <property type="entry name" value="Fe_hydrogenase_HydB"/>
</dbReference>
<dbReference type="Proteomes" id="UP001144110">
    <property type="component" value="Unassembled WGS sequence"/>
</dbReference>
<evidence type="ECO:0000256" key="1">
    <source>
        <dbReference type="ARBA" id="ARBA00004196"/>
    </source>
</evidence>
<protein>
    <recommendedName>
        <fullName evidence="4">Iron hydrogenase small subunit domain-containing protein</fullName>
    </recommendedName>
</protein>
<comment type="caution">
    <text evidence="5">The sequence shown here is derived from an EMBL/GenBank/DDBJ whole genome shotgun (WGS) entry which is preliminary data.</text>
</comment>
<dbReference type="InterPro" id="IPR019546">
    <property type="entry name" value="TAT_signal_bac_arc"/>
</dbReference>
<dbReference type="InterPro" id="IPR036991">
    <property type="entry name" value="Fe_hydrogenase_ssu_sf"/>
</dbReference>
<keyword evidence="3" id="KW-0411">Iron-sulfur</keyword>
<evidence type="ECO:0000259" key="4">
    <source>
        <dbReference type="SMART" id="SM00902"/>
    </source>
</evidence>
<proteinExistence type="predicted"/>
<dbReference type="InterPro" id="IPR003149">
    <property type="entry name" value="Fe_hydrogenase_ssu"/>
</dbReference>
<reference evidence="5" key="1">
    <citation type="submission" date="2022-11" db="EMBL/GenBank/DDBJ databases">
        <title>Candidatus Alkanophaga archaea from heated hydrothermal vent sediment oxidize petroleum alkanes.</title>
        <authorList>
            <person name="Zehnle H."/>
            <person name="Laso-Perez R."/>
            <person name="Lipp J."/>
            <person name="Teske A."/>
            <person name="Wegener G."/>
        </authorList>
    </citation>
    <scope>NUCLEOTIDE SEQUENCE</scope>
    <source>
        <strain evidence="5">MCA70</strain>
    </source>
</reference>
<evidence type="ECO:0000313" key="5">
    <source>
        <dbReference type="EMBL" id="MDF2952915.1"/>
    </source>
</evidence>
<dbReference type="Pfam" id="PF02256">
    <property type="entry name" value="Fe_hyd_SSU"/>
    <property type="match status" value="1"/>
</dbReference>
<dbReference type="SMART" id="SM00902">
    <property type="entry name" value="Fe_hyd_SSU"/>
    <property type="match status" value="1"/>
</dbReference>
<sequence>MRKEISRRTFLKTAGITAVALTVTDLLPLSEKLNKKLFAYQPRIITNFFETPVGKARRLLIRKRQLGQYADDVIMREEYGIAVSHQNPMIKKFYKNFAKHPLSEVSEALLHTYYKSRK</sequence>
<keyword evidence="3" id="KW-0479">Metal-binding</keyword>
<evidence type="ECO:0000313" key="6">
    <source>
        <dbReference type="Proteomes" id="UP001144110"/>
    </source>
</evidence>
<dbReference type="InterPro" id="IPR006311">
    <property type="entry name" value="TAT_signal"/>
</dbReference>
<dbReference type="GO" id="GO:0009055">
    <property type="term" value="F:electron transfer activity"/>
    <property type="evidence" value="ECO:0007669"/>
    <property type="project" value="InterPro"/>
</dbReference>
<dbReference type="GO" id="GO:0030313">
    <property type="term" value="C:cell envelope"/>
    <property type="evidence" value="ECO:0007669"/>
    <property type="project" value="UniProtKB-SubCell"/>
</dbReference>
<dbReference type="EMBL" id="JAPHEG010000001">
    <property type="protein sequence ID" value="MDF2952915.1"/>
    <property type="molecule type" value="Genomic_DNA"/>
</dbReference>
<accession>A0AAE3P2Y3</accession>